<dbReference type="FunFam" id="3.90.1420.10:FF:000006">
    <property type="entry name" value="SET domain-containing protein"/>
    <property type="match status" value="1"/>
</dbReference>
<evidence type="ECO:0000313" key="2">
    <source>
        <dbReference type="EMBL" id="AQK41158.1"/>
    </source>
</evidence>
<dbReference type="InterPro" id="IPR015353">
    <property type="entry name" value="Rubisco_LSMT_subst-bd"/>
</dbReference>
<dbReference type="InterPro" id="IPR036464">
    <property type="entry name" value="Rubisco_LSMT_subst-bd_sf"/>
</dbReference>
<protein>
    <submittedName>
        <fullName evidence="2">SET domain-containing protein</fullName>
    </submittedName>
</protein>
<accession>A0A1D6IZ63</accession>
<dbReference type="SUPFAM" id="SSF81822">
    <property type="entry name" value="RuBisCo LSMT C-terminal, substrate-binding domain"/>
    <property type="match status" value="1"/>
</dbReference>
<proteinExistence type="predicted"/>
<dbReference type="ExpressionAtlas" id="A0A1D6IZ63">
    <property type="expression patterns" value="baseline and differential"/>
</dbReference>
<gene>
    <name evidence="2" type="ORF">ZEAMMB73_Zm00001d024420</name>
</gene>
<evidence type="ECO:0000259" key="1">
    <source>
        <dbReference type="Pfam" id="PF09273"/>
    </source>
</evidence>
<dbReference type="Gene3D" id="3.90.1420.10">
    <property type="entry name" value="Rubisco LSMT, substrate-binding domain"/>
    <property type="match status" value="1"/>
</dbReference>
<name>A0A1D6IZ63_MAIZE</name>
<organism evidence="2">
    <name type="scientific">Zea mays</name>
    <name type="common">Maize</name>
    <dbReference type="NCBI Taxonomy" id="4577"/>
    <lineage>
        <taxon>Eukaryota</taxon>
        <taxon>Viridiplantae</taxon>
        <taxon>Streptophyta</taxon>
        <taxon>Embryophyta</taxon>
        <taxon>Tracheophyta</taxon>
        <taxon>Spermatophyta</taxon>
        <taxon>Magnoliopsida</taxon>
        <taxon>Liliopsida</taxon>
        <taxon>Poales</taxon>
        <taxon>Poaceae</taxon>
        <taxon>PACMAD clade</taxon>
        <taxon>Panicoideae</taxon>
        <taxon>Andropogonodae</taxon>
        <taxon>Andropogoneae</taxon>
        <taxon>Tripsacinae</taxon>
        <taxon>Zea</taxon>
    </lineage>
</organism>
<sequence>MAAAAAAVGAGKLGAGGDAVAVEVRLPPLSEADPLLAEKKMILEKRNLSCEIQIPVACSAVDALKLLDHIIEAARVVYMDELELYFAGDDVGPFSARNELESLNLLLKTMKKLLLTSNTAAKEVLQILHDEIVVKLKSVGKSDNAWMVVQTQNHDAEDSLLKWGEHLGIKSRLQIAWSWKRNDSF</sequence>
<dbReference type="EMBL" id="CM000786">
    <property type="protein sequence ID" value="AQK41158.1"/>
    <property type="molecule type" value="Genomic_DNA"/>
</dbReference>
<reference evidence="2" key="1">
    <citation type="submission" date="2015-12" db="EMBL/GenBank/DDBJ databases">
        <title>Update maize B73 reference genome by single molecule sequencing technologies.</title>
        <authorList>
            <consortium name="Maize Genome Sequencing Project"/>
            <person name="Ware D."/>
        </authorList>
    </citation>
    <scope>NUCLEOTIDE SEQUENCE</scope>
    <source>
        <tissue evidence="2">Seedling</tissue>
    </source>
</reference>
<dbReference type="AlphaFoldDB" id="A0A1D6IZ63"/>
<feature type="domain" description="Rubisco LSMT substrate-binding" evidence="1">
    <location>
        <begin position="31"/>
        <end position="130"/>
    </location>
</feature>
<dbReference type="Pfam" id="PF09273">
    <property type="entry name" value="Rubis-subs-bind"/>
    <property type="match status" value="1"/>
</dbReference>